<evidence type="ECO:0000313" key="6">
    <source>
        <dbReference type="EMBL" id="MDC3423100.1"/>
    </source>
</evidence>
<dbReference type="PANTHER" id="PTHR30246">
    <property type="entry name" value="2-KETO-3-DEOXY-6-PHOSPHOGLUCONATE ALDOLASE"/>
    <property type="match status" value="1"/>
</dbReference>
<sequence>MNKEEMIVRLLQAKIIPVLRKVSPAVFMDVVDALSAGGVTAVEITMDSEDASSLIRNVKERYGEKMAVGAGTVMDHADLSEALKAGAEFIVSPILDESVVKGANAEQVPVIPGVLSPTEVVQAIRSGADMVKIFPAGTLGPAYVKNIKGPLGDIPIMCTGGIDAENAADYLKAGAKIVGAGSSLIRKDLIAEQDWSGLTKEVEKWFLQLNHL</sequence>
<dbReference type="EMBL" id="JAMQKB010000001">
    <property type="protein sequence ID" value="MDC3423100.1"/>
    <property type="molecule type" value="Genomic_DNA"/>
</dbReference>
<dbReference type="GO" id="GO:0016829">
    <property type="term" value="F:lyase activity"/>
    <property type="evidence" value="ECO:0007669"/>
    <property type="project" value="UniProtKB-KW"/>
</dbReference>
<dbReference type="SUPFAM" id="SSF51569">
    <property type="entry name" value="Aldolase"/>
    <property type="match status" value="1"/>
</dbReference>
<dbReference type="AlphaFoldDB" id="A0A9X4AM35"/>
<reference evidence="6" key="1">
    <citation type="submission" date="2022-06" db="EMBL/GenBank/DDBJ databases">
        <title>Aquibacillus sp. a new bacterium isolated from soil saline samples.</title>
        <authorList>
            <person name="Galisteo C."/>
            <person name="De La Haba R."/>
            <person name="Sanchez-Porro C."/>
            <person name="Ventosa A."/>
        </authorList>
    </citation>
    <scope>NUCLEOTIDE SEQUENCE</scope>
    <source>
        <strain evidence="6">3ASR75-11</strain>
    </source>
</reference>
<evidence type="ECO:0000256" key="1">
    <source>
        <dbReference type="ARBA" id="ARBA00004761"/>
    </source>
</evidence>
<proteinExistence type="inferred from homology"/>
<comment type="caution">
    <text evidence="6">The sequence shown here is derived from an EMBL/GenBank/DDBJ whole genome shotgun (WGS) entry which is preliminary data.</text>
</comment>
<comment type="similarity">
    <text evidence="2">Belongs to the KHG/KDPG aldolase family.</text>
</comment>
<keyword evidence="5" id="KW-0119">Carbohydrate metabolism</keyword>
<dbReference type="Proteomes" id="UP001145050">
    <property type="component" value="Unassembled WGS sequence"/>
</dbReference>
<dbReference type="RefSeq" id="WP_272434748.1">
    <property type="nucleotide sequence ID" value="NZ_JAMQKB010000001.1"/>
</dbReference>
<dbReference type="InterPro" id="IPR013785">
    <property type="entry name" value="Aldolase_TIM"/>
</dbReference>
<name>A0A9X4AM35_9BACI</name>
<dbReference type="Pfam" id="PF01081">
    <property type="entry name" value="Aldolase"/>
    <property type="match status" value="1"/>
</dbReference>
<evidence type="ECO:0000256" key="3">
    <source>
        <dbReference type="ARBA" id="ARBA00011233"/>
    </source>
</evidence>
<evidence type="ECO:0000256" key="5">
    <source>
        <dbReference type="ARBA" id="ARBA00023277"/>
    </source>
</evidence>
<dbReference type="CDD" id="cd00452">
    <property type="entry name" value="KDPG_aldolase"/>
    <property type="match status" value="1"/>
</dbReference>
<keyword evidence="7" id="KW-1185">Reference proteome</keyword>
<dbReference type="PANTHER" id="PTHR30246:SF1">
    <property type="entry name" value="2-DEHYDRO-3-DEOXY-6-PHOSPHOGALACTONATE ALDOLASE-RELATED"/>
    <property type="match status" value="1"/>
</dbReference>
<accession>A0A9X4AM35</accession>
<evidence type="ECO:0000313" key="7">
    <source>
        <dbReference type="Proteomes" id="UP001145050"/>
    </source>
</evidence>
<comment type="pathway">
    <text evidence="1">Carbohydrate acid metabolism.</text>
</comment>
<keyword evidence="4" id="KW-0456">Lyase</keyword>
<evidence type="ECO:0000256" key="4">
    <source>
        <dbReference type="ARBA" id="ARBA00023239"/>
    </source>
</evidence>
<dbReference type="NCBIfam" id="TIGR01182">
    <property type="entry name" value="eda"/>
    <property type="match status" value="1"/>
</dbReference>
<dbReference type="InterPro" id="IPR000887">
    <property type="entry name" value="Aldlse_KDPG_KHG"/>
</dbReference>
<protein>
    <submittedName>
        <fullName evidence="6">Bifunctional 4-hydroxy-2-oxoglutarate aldolase/2-dehydro-3-deoxy-phosphogluconate aldolase</fullName>
    </submittedName>
</protein>
<gene>
    <name evidence="6" type="ORF">NC797_01085</name>
</gene>
<comment type="subunit">
    <text evidence="3">Homotrimer.</text>
</comment>
<dbReference type="Gene3D" id="3.20.20.70">
    <property type="entry name" value="Aldolase class I"/>
    <property type="match status" value="1"/>
</dbReference>
<evidence type="ECO:0000256" key="2">
    <source>
        <dbReference type="ARBA" id="ARBA00006906"/>
    </source>
</evidence>
<organism evidence="6 7">
    <name type="scientific">Terrihalobacillus insolitus</name>
    <dbReference type="NCBI Taxonomy" id="2950438"/>
    <lineage>
        <taxon>Bacteria</taxon>
        <taxon>Bacillati</taxon>
        <taxon>Bacillota</taxon>
        <taxon>Bacilli</taxon>
        <taxon>Bacillales</taxon>
        <taxon>Bacillaceae</taxon>
        <taxon>Terrihalobacillus</taxon>
    </lineage>
</organism>